<proteinExistence type="predicted"/>
<evidence type="ECO:0000313" key="1">
    <source>
        <dbReference type="EMBL" id="KAI0088029.1"/>
    </source>
</evidence>
<comment type="caution">
    <text evidence="1">The sequence shown here is derived from an EMBL/GenBank/DDBJ whole genome shotgun (WGS) entry which is preliminary data.</text>
</comment>
<organism evidence="1 2">
    <name type="scientific">Irpex rosettiformis</name>
    <dbReference type="NCBI Taxonomy" id="378272"/>
    <lineage>
        <taxon>Eukaryota</taxon>
        <taxon>Fungi</taxon>
        <taxon>Dikarya</taxon>
        <taxon>Basidiomycota</taxon>
        <taxon>Agaricomycotina</taxon>
        <taxon>Agaricomycetes</taxon>
        <taxon>Polyporales</taxon>
        <taxon>Irpicaceae</taxon>
        <taxon>Irpex</taxon>
    </lineage>
</organism>
<name>A0ACB8U1S4_9APHY</name>
<protein>
    <submittedName>
        <fullName evidence="1">Metallo-hydrolase/oxidoreductase</fullName>
    </submittedName>
</protein>
<keyword evidence="2" id="KW-1185">Reference proteome</keyword>
<accession>A0ACB8U1S4</accession>
<reference evidence="1" key="1">
    <citation type="journal article" date="2021" name="Environ. Microbiol.">
        <title>Gene family expansions and transcriptome signatures uncover fungal adaptations to wood decay.</title>
        <authorList>
            <person name="Hage H."/>
            <person name="Miyauchi S."/>
            <person name="Viragh M."/>
            <person name="Drula E."/>
            <person name="Min B."/>
            <person name="Chaduli D."/>
            <person name="Navarro D."/>
            <person name="Favel A."/>
            <person name="Norest M."/>
            <person name="Lesage-Meessen L."/>
            <person name="Balint B."/>
            <person name="Merenyi Z."/>
            <person name="de Eugenio L."/>
            <person name="Morin E."/>
            <person name="Martinez A.T."/>
            <person name="Baldrian P."/>
            <person name="Stursova M."/>
            <person name="Martinez M.J."/>
            <person name="Novotny C."/>
            <person name="Magnuson J.K."/>
            <person name="Spatafora J.W."/>
            <person name="Maurice S."/>
            <person name="Pangilinan J."/>
            <person name="Andreopoulos W."/>
            <person name="LaButti K."/>
            <person name="Hundley H."/>
            <person name="Na H."/>
            <person name="Kuo A."/>
            <person name="Barry K."/>
            <person name="Lipzen A."/>
            <person name="Henrissat B."/>
            <person name="Riley R."/>
            <person name="Ahrendt S."/>
            <person name="Nagy L.G."/>
            <person name="Grigoriev I.V."/>
            <person name="Martin F."/>
            <person name="Rosso M.N."/>
        </authorList>
    </citation>
    <scope>NUCLEOTIDE SEQUENCE</scope>
    <source>
        <strain evidence="1">CBS 384.51</strain>
    </source>
</reference>
<evidence type="ECO:0000313" key="2">
    <source>
        <dbReference type="Proteomes" id="UP001055072"/>
    </source>
</evidence>
<dbReference type="Proteomes" id="UP001055072">
    <property type="component" value="Unassembled WGS sequence"/>
</dbReference>
<dbReference type="EMBL" id="MU274915">
    <property type="protein sequence ID" value="KAI0088029.1"/>
    <property type="molecule type" value="Genomic_DNA"/>
</dbReference>
<sequence>MESTAASPRVQPDVSHEGIDSKTPAIFSFFEKATGTWQYIISDPQTHQAVIVDPVLDYDPASGTISTKSADDLLSFIEDKKLNVTHILETHAHADHLTSSRYLKSCLHGTPSIGIGARITQVQKTFAPVYGYDDPSIFENSFDIYWKDDEEFKLGGYNCRVVHLPGHTPDHVGYVFGSAVFTGDSIFNPDVGSARADFPGGNAKDLYSSMQRLLSLPEDSLLFVGHDYPPNDTRTPLTSVAVREHQAVWKGKDEVSFVEWRQSRDATLGAPRLLHSSLQVNILGGRLPPQDQNGRRWLKTPVRGAPECLTKE</sequence>
<gene>
    <name evidence="1" type="ORF">BDY19DRAFT_892013</name>
</gene>